<feature type="domain" description="Aldos-2-ulose dehydratase beta-propeller" evidence="2">
    <location>
        <begin position="127"/>
        <end position="305"/>
    </location>
</feature>
<dbReference type="OrthoDB" id="5378718at2759"/>
<evidence type="ECO:0000259" key="2">
    <source>
        <dbReference type="Pfam" id="PF22301"/>
    </source>
</evidence>
<evidence type="ECO:0000313" key="3">
    <source>
        <dbReference type="EMBL" id="KIP03112.1"/>
    </source>
</evidence>
<dbReference type="SUPFAM" id="SSF69318">
    <property type="entry name" value="Integrin alpha N-terminal domain"/>
    <property type="match status" value="1"/>
</dbReference>
<proteinExistence type="predicted"/>
<name>A0A0C3S1F9_PHLG1</name>
<gene>
    <name evidence="3" type="ORF">PHLGIDRAFT_16096</name>
</gene>
<dbReference type="Gene3D" id="2.80.10.50">
    <property type="match status" value="1"/>
</dbReference>
<sequence>MYSKVFLKPHCEPAAPASLPLFQPQLVQGGRPDGYWVEAFPPHVASNKYPNIIGYGLGTSVQKSDVQMFINPFSETSDSSEWRPVTLAQLDFPVTMHYADISGNGLNDVIISDRYGPSMDDIWQDDGGRVNWLENPGDNSGNWKIRRIGNSPAMHRLKAGHFTRKDRVQIVAVPIITKSSDLSTPAPVIIYTAPADPKTHQGDWPAETVWTRLLVHEVFVVPSDKTDGVMPFDQIVLAGADGVDVLWFDSRDWQKFKVGNGLHPTPDNPFYGAGSVSVGRVGNDYAGYICCAEAFHGNTVSVYTKAAGAPHGIVHAQWTRHELTDFAPLNAKHTGSIHQVVCADIDGDGEDEFLVAMMGSDPADFERTGFKVVTDKVNGKFSMTKISNISAGRIATANFHSESSEVDIATISYSVPGYFESPNPSINVLFSTGILAEKLDEEVSFRVVRAGSTRFKTEMEFLDVSGRKMTLVVLPPHTSFPVKAKISGVKVMAGTVRWGDLEKVPAIRLFERETMVVSSGHLISGEEGAIFVLFKPSTTSGKAPFSTMDQLVAHNIFPRTVPTDVRAMTFPWVKVENRPWAHGRFKNLEFYNLVGFHVRFADDSMEELAHVQLWTAGIGVSAGFHNHVEKSFCEIHACIVNGTGKGGMRWATVADQDFDPSRPDLSKTELIIVPDMYEHGPLWRAGPDGYPLLRMNDTIDYPWHAWLAGDGSPQPQSFDVWVAFEFPSFETYASPKPEMVIAPGQYIIKFTNPIDTFLSLRDEDPTDGAQVVGLLGEHSPPQRWNVSRVPGTDMYEIANSVTGSLLCAQWPPIDNQLMVGTHSPANMGLTSRWAVSKNADGDISFRLASAPEQVHLFLSVAALKEQGALEVPVVLRSANGVEQPSWSLVPA</sequence>
<dbReference type="AlphaFoldDB" id="A0A0C3S1F9"/>
<dbReference type="Proteomes" id="UP000053257">
    <property type="component" value="Unassembled WGS sequence"/>
</dbReference>
<dbReference type="SUPFAM" id="SSF50370">
    <property type="entry name" value="Ricin B-like lectins"/>
    <property type="match status" value="1"/>
</dbReference>
<dbReference type="Pfam" id="PF18637">
    <property type="entry name" value="AUDH_Cupin"/>
    <property type="match status" value="1"/>
</dbReference>
<dbReference type="Gene3D" id="2.60.120.990">
    <property type="match status" value="1"/>
</dbReference>
<organism evidence="3 4">
    <name type="scientific">Phlebiopsis gigantea (strain 11061_1 CR5-6)</name>
    <name type="common">White-rot fungus</name>
    <name type="synonym">Peniophora gigantea</name>
    <dbReference type="NCBI Taxonomy" id="745531"/>
    <lineage>
        <taxon>Eukaryota</taxon>
        <taxon>Fungi</taxon>
        <taxon>Dikarya</taxon>
        <taxon>Basidiomycota</taxon>
        <taxon>Agaricomycotina</taxon>
        <taxon>Agaricomycetes</taxon>
        <taxon>Polyporales</taxon>
        <taxon>Phanerochaetaceae</taxon>
        <taxon>Phlebiopsis</taxon>
    </lineage>
</organism>
<reference evidence="3 4" key="1">
    <citation type="journal article" date="2014" name="PLoS Genet.">
        <title>Analysis of the Phlebiopsis gigantea genome, transcriptome and secretome provides insight into its pioneer colonization strategies of wood.</title>
        <authorList>
            <person name="Hori C."/>
            <person name="Ishida T."/>
            <person name="Igarashi K."/>
            <person name="Samejima M."/>
            <person name="Suzuki H."/>
            <person name="Master E."/>
            <person name="Ferreira P."/>
            <person name="Ruiz-Duenas F.J."/>
            <person name="Held B."/>
            <person name="Canessa P."/>
            <person name="Larrondo L.F."/>
            <person name="Schmoll M."/>
            <person name="Druzhinina I.S."/>
            <person name="Kubicek C.P."/>
            <person name="Gaskell J.A."/>
            <person name="Kersten P."/>
            <person name="St John F."/>
            <person name="Glasner J."/>
            <person name="Sabat G."/>
            <person name="Splinter BonDurant S."/>
            <person name="Syed K."/>
            <person name="Yadav J."/>
            <person name="Mgbeahuruike A.C."/>
            <person name="Kovalchuk A."/>
            <person name="Asiegbu F.O."/>
            <person name="Lackner G."/>
            <person name="Hoffmeister D."/>
            <person name="Rencoret J."/>
            <person name="Gutierrez A."/>
            <person name="Sun H."/>
            <person name="Lindquist E."/>
            <person name="Barry K."/>
            <person name="Riley R."/>
            <person name="Grigoriev I.V."/>
            <person name="Henrissat B."/>
            <person name="Kues U."/>
            <person name="Berka R.M."/>
            <person name="Martinez A.T."/>
            <person name="Covert S.F."/>
            <person name="Blanchette R.A."/>
            <person name="Cullen D."/>
        </authorList>
    </citation>
    <scope>NUCLEOTIDE SEQUENCE [LARGE SCALE GENOMIC DNA]</scope>
    <source>
        <strain evidence="3 4">11061_1 CR5-6</strain>
    </source>
</reference>
<dbReference type="InterPro" id="IPR054583">
    <property type="entry name" value="Beta-prop_AUDH"/>
</dbReference>
<dbReference type="InterPro" id="IPR028994">
    <property type="entry name" value="Integrin_alpha_N"/>
</dbReference>
<evidence type="ECO:0000313" key="4">
    <source>
        <dbReference type="Proteomes" id="UP000053257"/>
    </source>
</evidence>
<dbReference type="HOGENOM" id="CLU_015427_0_0_1"/>
<accession>A0A0C3S1F9</accession>
<protein>
    <submittedName>
        <fullName evidence="3">Uncharacterized protein</fullName>
    </submittedName>
</protein>
<dbReference type="EMBL" id="KN840633">
    <property type="protein sequence ID" value="KIP03112.1"/>
    <property type="molecule type" value="Genomic_DNA"/>
</dbReference>
<evidence type="ECO:0000259" key="1">
    <source>
        <dbReference type="Pfam" id="PF18637"/>
    </source>
</evidence>
<dbReference type="InterPro" id="IPR040887">
    <property type="entry name" value="AUDH_Cupin"/>
</dbReference>
<dbReference type="InterPro" id="IPR035992">
    <property type="entry name" value="Ricin_B-like_lectins"/>
</dbReference>
<keyword evidence="4" id="KW-1185">Reference proteome</keyword>
<dbReference type="Pfam" id="PF22301">
    <property type="entry name" value="AUDH_beta_propeller"/>
    <property type="match status" value="1"/>
</dbReference>
<feature type="domain" description="Aldos-2-ulose dehydratase/isomerase (AUDH) Cupin" evidence="1">
    <location>
        <begin position="433"/>
        <end position="727"/>
    </location>
</feature>